<dbReference type="RefSeq" id="WP_129436109.1">
    <property type="nucleotide sequence ID" value="NZ_SBKO01000004.1"/>
</dbReference>
<evidence type="ECO:0000313" key="1">
    <source>
        <dbReference type="EMBL" id="RXR17681.1"/>
    </source>
</evidence>
<proteinExistence type="predicted"/>
<evidence type="ECO:0000313" key="2">
    <source>
        <dbReference type="Proteomes" id="UP000290283"/>
    </source>
</evidence>
<dbReference type="InterPro" id="IPR025332">
    <property type="entry name" value="DUF4238"/>
</dbReference>
<dbReference type="Pfam" id="PF14022">
    <property type="entry name" value="DUF4238"/>
    <property type="match status" value="1"/>
</dbReference>
<reference evidence="2" key="1">
    <citation type="submission" date="2019-01" db="EMBL/GenBank/DDBJ databases">
        <title>Cytophagaceae bacterium strain CAR-16.</title>
        <authorList>
            <person name="Chen W.-M."/>
        </authorList>
    </citation>
    <scope>NUCLEOTIDE SEQUENCE [LARGE SCALE GENOMIC DNA]</scope>
    <source>
        <strain evidence="2">LLJ-11</strain>
    </source>
</reference>
<sequence>MAKFQHKNDHHTTPRCYLKNFSDDGTFIYRKLKQKKDFGKENLDLEKPLSLKSATVNDNFYTVKKSNEPMVVETIFYDFEVENHYEKLYKKLICEDSEIIITIEERTRLLMFLLSLHCRTPKQFDLFFKNIPKELEHEMDIIKEEYKAGHIGKTLIEFTKKHEYKIFKVAKLSDSSEFLTSDNPFLIVDETGHLKNMDFREQFNEENKFIIPIDNKRCIIMTNANDKNGIPISGKVFYNKIERMNVDCNFAQFINFLTIESAEKQIFGSEKYLKTFFSFVKI</sequence>
<dbReference type="OrthoDB" id="669645at2"/>
<dbReference type="Proteomes" id="UP000290283">
    <property type="component" value="Unassembled WGS sequence"/>
</dbReference>
<name>A0A4Q1K0Z2_9FLAO</name>
<keyword evidence="2" id="KW-1185">Reference proteome</keyword>
<organism evidence="1 2">
    <name type="scientific">Flavobacterium amnicola</name>
    <dbReference type="NCBI Taxonomy" id="2506422"/>
    <lineage>
        <taxon>Bacteria</taxon>
        <taxon>Pseudomonadati</taxon>
        <taxon>Bacteroidota</taxon>
        <taxon>Flavobacteriia</taxon>
        <taxon>Flavobacteriales</taxon>
        <taxon>Flavobacteriaceae</taxon>
        <taxon>Flavobacterium</taxon>
    </lineage>
</organism>
<accession>A0A4Q1K0Z2</accession>
<protein>
    <submittedName>
        <fullName evidence="1">DUF4238 domain-containing protein</fullName>
    </submittedName>
</protein>
<gene>
    <name evidence="1" type="ORF">EQG63_09325</name>
</gene>
<dbReference type="EMBL" id="SBKO01000004">
    <property type="protein sequence ID" value="RXR17681.1"/>
    <property type="molecule type" value="Genomic_DNA"/>
</dbReference>
<dbReference type="AlphaFoldDB" id="A0A4Q1K0Z2"/>
<comment type="caution">
    <text evidence="1">The sequence shown here is derived from an EMBL/GenBank/DDBJ whole genome shotgun (WGS) entry which is preliminary data.</text>
</comment>